<keyword evidence="2" id="KW-1185">Reference proteome</keyword>
<dbReference type="OrthoDB" id="1751997at2759"/>
<gene>
    <name evidence="1" type="ORF">Gohar_014188</name>
</gene>
<sequence>VKKCGVRIVYEKDLEEIKELQCHSAQSSPNFEHIHQHSTHDDGSVGSTSLIKRKRNVYKEAEEEGRQPKRMQKVLNFIMG</sequence>
<dbReference type="AlphaFoldDB" id="A0A7J9H3V0"/>
<evidence type="ECO:0000313" key="2">
    <source>
        <dbReference type="Proteomes" id="UP000593560"/>
    </source>
</evidence>
<dbReference type="Proteomes" id="UP000593560">
    <property type="component" value="Unassembled WGS sequence"/>
</dbReference>
<feature type="non-terminal residue" evidence="1">
    <location>
        <position position="80"/>
    </location>
</feature>
<reference evidence="1 2" key="1">
    <citation type="journal article" date="2019" name="Genome Biol. Evol.">
        <title>Insights into the evolution of the New World diploid cottons (Gossypium, subgenus Houzingenia) based on genome sequencing.</title>
        <authorList>
            <person name="Grover C.E."/>
            <person name="Arick M.A. 2nd"/>
            <person name="Thrash A."/>
            <person name="Conover J.L."/>
            <person name="Sanders W.S."/>
            <person name="Peterson D.G."/>
            <person name="Frelichowski J.E."/>
            <person name="Scheffler J.A."/>
            <person name="Scheffler B.E."/>
            <person name="Wendel J.F."/>
        </authorList>
    </citation>
    <scope>NUCLEOTIDE SEQUENCE [LARGE SCALE GENOMIC DNA]</scope>
    <source>
        <strain evidence="1">0</strain>
        <tissue evidence="1">Leaf</tissue>
    </source>
</reference>
<evidence type="ECO:0000313" key="1">
    <source>
        <dbReference type="EMBL" id="MBA0804034.1"/>
    </source>
</evidence>
<comment type="caution">
    <text evidence="1">The sequence shown here is derived from an EMBL/GenBank/DDBJ whole genome shotgun (WGS) entry which is preliminary data.</text>
</comment>
<dbReference type="EMBL" id="JABFAD010000007">
    <property type="protein sequence ID" value="MBA0804034.1"/>
    <property type="molecule type" value="Genomic_DNA"/>
</dbReference>
<protein>
    <submittedName>
        <fullName evidence="1">Uncharacterized protein</fullName>
    </submittedName>
</protein>
<organism evidence="1 2">
    <name type="scientific">Gossypium harknessii</name>
    <dbReference type="NCBI Taxonomy" id="34285"/>
    <lineage>
        <taxon>Eukaryota</taxon>
        <taxon>Viridiplantae</taxon>
        <taxon>Streptophyta</taxon>
        <taxon>Embryophyta</taxon>
        <taxon>Tracheophyta</taxon>
        <taxon>Spermatophyta</taxon>
        <taxon>Magnoliopsida</taxon>
        <taxon>eudicotyledons</taxon>
        <taxon>Gunneridae</taxon>
        <taxon>Pentapetalae</taxon>
        <taxon>rosids</taxon>
        <taxon>malvids</taxon>
        <taxon>Malvales</taxon>
        <taxon>Malvaceae</taxon>
        <taxon>Malvoideae</taxon>
        <taxon>Gossypium</taxon>
    </lineage>
</organism>
<accession>A0A7J9H3V0</accession>
<proteinExistence type="predicted"/>
<name>A0A7J9H3V0_9ROSI</name>